<dbReference type="PANTHER" id="PTHR23508">
    <property type="entry name" value="CARBOXYLIC ACID TRANSPORTER PROTEIN HOMOLOG"/>
    <property type="match status" value="1"/>
</dbReference>
<evidence type="ECO:0000256" key="2">
    <source>
        <dbReference type="ARBA" id="ARBA00022692"/>
    </source>
</evidence>
<keyword evidence="3 5" id="KW-1133">Transmembrane helix</keyword>
<name>A0ABS9E2Z5_9PROT</name>
<dbReference type="Gene3D" id="1.20.1250.20">
    <property type="entry name" value="MFS general substrate transporter like domains"/>
    <property type="match status" value="1"/>
</dbReference>
<feature type="transmembrane region" description="Helical" evidence="5">
    <location>
        <begin position="392"/>
        <end position="411"/>
    </location>
</feature>
<comment type="caution">
    <text evidence="7">The sequence shown here is derived from an EMBL/GenBank/DDBJ whole genome shotgun (WGS) entry which is preliminary data.</text>
</comment>
<evidence type="ECO:0000256" key="3">
    <source>
        <dbReference type="ARBA" id="ARBA00022989"/>
    </source>
</evidence>
<keyword evidence="4 5" id="KW-0472">Membrane</keyword>
<feature type="transmembrane region" description="Helical" evidence="5">
    <location>
        <begin position="24"/>
        <end position="45"/>
    </location>
</feature>
<feature type="domain" description="Major facilitator superfamily (MFS) profile" evidence="6">
    <location>
        <begin position="27"/>
        <end position="416"/>
    </location>
</feature>
<sequence>MDVSRNDTRLQLLAKKPSIPIKDAFMVAVAAGLGYAFDAYAVNIFGLTLPYIGASLHLNLSELGLLGSIFLLGYTIGTIGFGWLCDRMGRKDTLGITILLYGITTALSGVTAYVPLFGLLRFLTGVGGAGELAVGAPYTAEMWPPRYRALGTGGIIFSLYSLGYIVAAGAALIIVPRFGWQWAFISAVVPSILVFIFIRRIKESERYIIAKEEAFIEEEKKFLPRQPSLFSLPGAPRRIIVGWLLYIANACGYWSVTVFLTTFMIRKFHITPEHAILYALEFYIIQFVLSYVGTGLSDLIGRRPAGILGALIMIGATIVASTTSSFTLFLIFGALMVGMLGWLWGIGDTYLSEFFRTSMRGTAFGVMVGGGRLVSIAAPFLTGYGISHYGPTVPFLLTSLLWVLTIVGYLLGPETAGRELEDVQL</sequence>
<evidence type="ECO:0000256" key="4">
    <source>
        <dbReference type="ARBA" id="ARBA00023136"/>
    </source>
</evidence>
<dbReference type="Pfam" id="PF07690">
    <property type="entry name" value="MFS_1"/>
    <property type="match status" value="2"/>
</dbReference>
<feature type="transmembrane region" description="Helical" evidence="5">
    <location>
        <begin position="240"/>
        <end position="263"/>
    </location>
</feature>
<dbReference type="PROSITE" id="PS50850">
    <property type="entry name" value="MFS"/>
    <property type="match status" value="1"/>
</dbReference>
<feature type="transmembrane region" description="Helical" evidence="5">
    <location>
        <begin position="122"/>
        <end position="140"/>
    </location>
</feature>
<organism evidence="7 8">
    <name type="scientific">Acidiphilium iwatense</name>
    <dbReference type="NCBI Taxonomy" id="768198"/>
    <lineage>
        <taxon>Bacteria</taxon>
        <taxon>Pseudomonadati</taxon>
        <taxon>Pseudomonadota</taxon>
        <taxon>Alphaproteobacteria</taxon>
        <taxon>Acetobacterales</taxon>
        <taxon>Acidocellaceae</taxon>
        <taxon>Acidiphilium</taxon>
    </lineage>
</organism>
<reference evidence="7 8" key="1">
    <citation type="submission" date="2022-01" db="EMBL/GenBank/DDBJ databases">
        <authorList>
            <person name="Won M."/>
            <person name="Kim S.-J."/>
            <person name="Kwon S.-W."/>
        </authorList>
    </citation>
    <scope>NUCLEOTIDE SEQUENCE [LARGE SCALE GENOMIC DNA]</scope>
    <source>
        <strain evidence="7 8">KCTC 23505</strain>
    </source>
</reference>
<dbReference type="InterPro" id="IPR036259">
    <property type="entry name" value="MFS_trans_sf"/>
</dbReference>
<feature type="transmembrane region" description="Helical" evidence="5">
    <location>
        <begin position="305"/>
        <end position="322"/>
    </location>
</feature>
<feature type="transmembrane region" description="Helical" evidence="5">
    <location>
        <begin position="275"/>
        <end position="293"/>
    </location>
</feature>
<dbReference type="InterPro" id="IPR020846">
    <property type="entry name" value="MFS_dom"/>
</dbReference>
<dbReference type="SUPFAM" id="SSF103473">
    <property type="entry name" value="MFS general substrate transporter"/>
    <property type="match status" value="1"/>
</dbReference>
<evidence type="ECO:0000256" key="1">
    <source>
        <dbReference type="ARBA" id="ARBA00004141"/>
    </source>
</evidence>
<evidence type="ECO:0000256" key="5">
    <source>
        <dbReference type="SAM" id="Phobius"/>
    </source>
</evidence>
<gene>
    <name evidence="7" type="ORF">L2A60_19045</name>
</gene>
<feature type="transmembrane region" description="Helical" evidence="5">
    <location>
        <begin position="65"/>
        <end position="84"/>
    </location>
</feature>
<accession>A0ABS9E2Z5</accession>
<proteinExistence type="predicted"/>
<evidence type="ECO:0000313" key="7">
    <source>
        <dbReference type="EMBL" id="MCF3948755.1"/>
    </source>
</evidence>
<dbReference type="InterPro" id="IPR011701">
    <property type="entry name" value="MFS"/>
</dbReference>
<evidence type="ECO:0000259" key="6">
    <source>
        <dbReference type="PROSITE" id="PS50850"/>
    </source>
</evidence>
<feature type="transmembrane region" description="Helical" evidence="5">
    <location>
        <begin position="152"/>
        <end position="174"/>
    </location>
</feature>
<feature type="transmembrane region" description="Helical" evidence="5">
    <location>
        <begin position="96"/>
        <end position="116"/>
    </location>
</feature>
<protein>
    <submittedName>
        <fullName evidence="7">MFS transporter</fullName>
    </submittedName>
</protein>
<feature type="transmembrane region" description="Helical" evidence="5">
    <location>
        <begin position="363"/>
        <end position="386"/>
    </location>
</feature>
<dbReference type="Proteomes" id="UP001521209">
    <property type="component" value="Unassembled WGS sequence"/>
</dbReference>
<dbReference type="RefSeq" id="WP_235706066.1">
    <property type="nucleotide sequence ID" value="NZ_JAKGBZ010000077.1"/>
</dbReference>
<keyword evidence="2 5" id="KW-0812">Transmembrane</keyword>
<evidence type="ECO:0000313" key="8">
    <source>
        <dbReference type="Proteomes" id="UP001521209"/>
    </source>
</evidence>
<comment type="subcellular location">
    <subcellularLocation>
        <location evidence="1">Membrane</location>
        <topology evidence="1">Multi-pass membrane protein</topology>
    </subcellularLocation>
</comment>
<dbReference type="EMBL" id="JAKGBZ010000077">
    <property type="protein sequence ID" value="MCF3948755.1"/>
    <property type="molecule type" value="Genomic_DNA"/>
</dbReference>
<dbReference type="PANTHER" id="PTHR23508:SF10">
    <property type="entry name" value="CARBOXYLIC ACID TRANSPORTER PROTEIN HOMOLOG"/>
    <property type="match status" value="1"/>
</dbReference>
<keyword evidence="8" id="KW-1185">Reference proteome</keyword>
<feature type="transmembrane region" description="Helical" evidence="5">
    <location>
        <begin position="180"/>
        <end position="198"/>
    </location>
</feature>
<feature type="transmembrane region" description="Helical" evidence="5">
    <location>
        <begin position="328"/>
        <end position="351"/>
    </location>
</feature>